<comment type="subcellular location">
    <subcellularLocation>
        <location evidence="1">Bacterial flagellum basal body</location>
    </subcellularLocation>
</comment>
<dbReference type="GO" id="GO:0071973">
    <property type="term" value="P:bacterial-type flagellum-dependent cell motility"/>
    <property type="evidence" value="ECO:0007669"/>
    <property type="project" value="InterPro"/>
</dbReference>
<gene>
    <name evidence="8" type="ORF">FHU33_4138</name>
</gene>
<evidence type="ECO:0000259" key="7">
    <source>
        <dbReference type="Pfam" id="PF00460"/>
    </source>
</evidence>
<evidence type="ECO:0000256" key="5">
    <source>
        <dbReference type="ARBA" id="ARBA00024934"/>
    </source>
</evidence>
<comment type="similarity">
    <text evidence="2">Belongs to the flagella basal body rod proteins family.</text>
</comment>
<keyword evidence="8" id="KW-0966">Cell projection</keyword>
<keyword evidence="4" id="KW-0975">Bacterial flagellum</keyword>
<dbReference type="EMBL" id="VFQE01000002">
    <property type="protein sequence ID" value="TQN37486.1"/>
    <property type="molecule type" value="Genomic_DNA"/>
</dbReference>
<dbReference type="Pfam" id="PF00460">
    <property type="entry name" value="Flg_bb_rod"/>
    <property type="match status" value="1"/>
</dbReference>
<feature type="compositionally biased region" description="Basic and acidic residues" evidence="6">
    <location>
        <begin position="1"/>
        <end position="16"/>
    </location>
</feature>
<dbReference type="RefSeq" id="WP_246064041.1">
    <property type="nucleotide sequence ID" value="NZ_VFQE01000002.1"/>
</dbReference>
<proteinExistence type="inferred from homology"/>
<comment type="function">
    <text evidence="5">Structural component of flagellum, the bacterial motility apparatus. Part of the rod structure of flagellar basal body.</text>
</comment>
<dbReference type="InterPro" id="IPR001444">
    <property type="entry name" value="Flag_bb_rod_N"/>
</dbReference>
<evidence type="ECO:0000256" key="6">
    <source>
        <dbReference type="SAM" id="MobiDB-lite"/>
    </source>
</evidence>
<evidence type="ECO:0000256" key="4">
    <source>
        <dbReference type="ARBA" id="ARBA00023143"/>
    </source>
</evidence>
<feature type="region of interest" description="Disordered" evidence="6">
    <location>
        <begin position="1"/>
        <end position="25"/>
    </location>
</feature>
<accession>A0A543P059</accession>
<evidence type="ECO:0000313" key="8">
    <source>
        <dbReference type="EMBL" id="TQN37486.1"/>
    </source>
</evidence>
<organism evidence="8 9">
    <name type="scientific">Blastococcus colisei</name>
    <dbReference type="NCBI Taxonomy" id="1564162"/>
    <lineage>
        <taxon>Bacteria</taxon>
        <taxon>Bacillati</taxon>
        <taxon>Actinomycetota</taxon>
        <taxon>Actinomycetes</taxon>
        <taxon>Geodermatophilales</taxon>
        <taxon>Geodermatophilaceae</taxon>
        <taxon>Blastococcus</taxon>
    </lineage>
</organism>
<evidence type="ECO:0000313" key="9">
    <source>
        <dbReference type="Proteomes" id="UP000319865"/>
    </source>
</evidence>
<protein>
    <recommendedName>
        <fullName evidence="3">Flagellar basal body rod protein FlgB</fullName>
    </recommendedName>
</protein>
<evidence type="ECO:0000256" key="3">
    <source>
        <dbReference type="ARBA" id="ARBA00014376"/>
    </source>
</evidence>
<dbReference type="InterPro" id="IPR006300">
    <property type="entry name" value="FlgB"/>
</dbReference>
<name>A0A543P059_9ACTN</name>
<keyword evidence="9" id="KW-1185">Reference proteome</keyword>
<comment type="caution">
    <text evidence="8">The sequence shown here is derived from an EMBL/GenBank/DDBJ whole genome shotgun (WGS) entry which is preliminary data.</text>
</comment>
<evidence type="ECO:0000256" key="2">
    <source>
        <dbReference type="ARBA" id="ARBA00009677"/>
    </source>
</evidence>
<keyword evidence="8" id="KW-0969">Cilium</keyword>
<keyword evidence="8" id="KW-0282">Flagellum</keyword>
<dbReference type="GO" id="GO:0030694">
    <property type="term" value="C:bacterial-type flagellum basal body, rod"/>
    <property type="evidence" value="ECO:0007669"/>
    <property type="project" value="InterPro"/>
</dbReference>
<dbReference type="Proteomes" id="UP000319865">
    <property type="component" value="Unassembled WGS sequence"/>
</dbReference>
<sequence length="157" mass="16917">MKELHGQHHLAMDRRTPHSLASALPRTPEVERVLLRPSATRSMIGEITPAALHASLSGLAQRSRVTADNLANVNTPGFLAGRVDFESSLRGALRNGETPEINGGTVARSLEPTNTNGNNVNLDAETLIATETGLRYQLALNALDGKYNSIRTALRTQ</sequence>
<evidence type="ECO:0000256" key="1">
    <source>
        <dbReference type="ARBA" id="ARBA00004117"/>
    </source>
</evidence>
<dbReference type="NCBIfam" id="TIGR01396">
    <property type="entry name" value="FlgB"/>
    <property type="match status" value="1"/>
</dbReference>
<reference evidence="8 9" key="1">
    <citation type="submission" date="2019-06" db="EMBL/GenBank/DDBJ databases">
        <title>Sequencing the genomes of 1000 actinobacteria strains.</title>
        <authorList>
            <person name="Klenk H.-P."/>
        </authorList>
    </citation>
    <scope>NUCLEOTIDE SEQUENCE [LARGE SCALE GENOMIC DNA]</scope>
    <source>
        <strain evidence="8 9">DSM 46837</strain>
    </source>
</reference>
<dbReference type="AlphaFoldDB" id="A0A543P059"/>
<feature type="domain" description="Flagellar basal body rod protein N-terminal" evidence="7">
    <location>
        <begin position="59"/>
        <end position="78"/>
    </location>
</feature>